<evidence type="ECO:0000256" key="1">
    <source>
        <dbReference type="SAM" id="MobiDB-lite"/>
    </source>
</evidence>
<reference evidence="2 3" key="1">
    <citation type="submission" date="2018-10" db="EMBL/GenBank/DDBJ databases">
        <title>Sequencing the genomes of 1000 actinobacteria strains.</title>
        <authorList>
            <person name="Klenk H.-P."/>
        </authorList>
    </citation>
    <scope>NUCLEOTIDE SEQUENCE [LARGE SCALE GENOMIC DNA]</scope>
    <source>
        <strain evidence="2 3">DSM 43800</strain>
    </source>
</reference>
<dbReference type="InterPro" id="IPR036689">
    <property type="entry name" value="ESAT-6-like_sf"/>
</dbReference>
<dbReference type="OrthoDB" id="5191158at2"/>
<dbReference type="AlphaFoldDB" id="A0A495W2A6"/>
<gene>
    <name evidence="2" type="ORF">C8E97_4508</name>
</gene>
<name>A0A495W2A6_9PSEU</name>
<evidence type="ECO:0000313" key="2">
    <source>
        <dbReference type="EMBL" id="RKT55821.1"/>
    </source>
</evidence>
<sequence>MTASYDEVRRWDAEALEDAAEVIRSRKDQLIGLQDELDGAFGPLLWHGGSATAARGALAAVKDRAEHLVAEAGSVQRALYEAADAVSALIRLVEDTESTARANRFGIDAAGAVRDEAPDDPDAEGRARVAAELADGVRRVLDEAREIDRGLTAALAKAEAAQVSDGGATGLAAADPSARTADGGFRVGPPEEPHVRFDEDFSYGSAESTAADHLSKVEWLAKLRGAQALGQLPDATRMYEHYWGNTGEPRGFDYEKAYREDSGIRAGVDAEITRAAHAAEELIRSGRTDFPMTGQPSTAEPYPRTENWQKAVGGYQVWSHGDVRVDGNRVTMTVTVEAEDRYNFNRGQHDIATEVGDDENGRFTEVGWAKPFDTHGSLTRTVSWELGHPPEGVPGQDVDARGRERERGSTPDNPRERR</sequence>
<feature type="region of interest" description="Disordered" evidence="1">
    <location>
        <begin position="165"/>
        <end position="193"/>
    </location>
</feature>
<evidence type="ECO:0000313" key="3">
    <source>
        <dbReference type="Proteomes" id="UP000282084"/>
    </source>
</evidence>
<dbReference type="EMBL" id="RBXO01000001">
    <property type="protein sequence ID" value="RKT55821.1"/>
    <property type="molecule type" value="Genomic_DNA"/>
</dbReference>
<dbReference type="Proteomes" id="UP000282084">
    <property type="component" value="Unassembled WGS sequence"/>
</dbReference>
<organism evidence="2 3">
    <name type="scientific">Saccharothrix australiensis</name>
    <dbReference type="NCBI Taxonomy" id="2072"/>
    <lineage>
        <taxon>Bacteria</taxon>
        <taxon>Bacillati</taxon>
        <taxon>Actinomycetota</taxon>
        <taxon>Actinomycetes</taxon>
        <taxon>Pseudonocardiales</taxon>
        <taxon>Pseudonocardiaceae</taxon>
        <taxon>Saccharothrix</taxon>
    </lineage>
</organism>
<dbReference type="RefSeq" id="WP_121007474.1">
    <property type="nucleotide sequence ID" value="NZ_RBXO01000001.1"/>
</dbReference>
<proteinExistence type="predicted"/>
<comment type="caution">
    <text evidence="2">The sequence shown here is derived from an EMBL/GenBank/DDBJ whole genome shotgun (WGS) entry which is preliminary data.</text>
</comment>
<keyword evidence="3" id="KW-1185">Reference proteome</keyword>
<feature type="compositionally biased region" description="Basic and acidic residues" evidence="1">
    <location>
        <begin position="398"/>
        <end position="418"/>
    </location>
</feature>
<feature type="region of interest" description="Disordered" evidence="1">
    <location>
        <begin position="381"/>
        <end position="418"/>
    </location>
</feature>
<accession>A0A495W2A6</accession>
<protein>
    <submittedName>
        <fullName evidence="2">Uncharacterized protein</fullName>
    </submittedName>
</protein>
<dbReference type="SUPFAM" id="SSF140453">
    <property type="entry name" value="EsxAB dimer-like"/>
    <property type="match status" value="1"/>
</dbReference>